<feature type="compositionally biased region" description="Polar residues" evidence="1">
    <location>
        <begin position="141"/>
        <end position="159"/>
    </location>
</feature>
<dbReference type="AlphaFoldDB" id="A0ABC8S904"/>
<evidence type="ECO:0000313" key="2">
    <source>
        <dbReference type="EMBL" id="CAK9153428.1"/>
    </source>
</evidence>
<feature type="region of interest" description="Disordered" evidence="1">
    <location>
        <begin position="87"/>
        <end position="107"/>
    </location>
</feature>
<reference evidence="2 3" key="1">
    <citation type="submission" date="2024-02" db="EMBL/GenBank/DDBJ databases">
        <authorList>
            <person name="Vignale AGUSTIN F."/>
            <person name="Sosa J E."/>
            <person name="Modenutti C."/>
        </authorList>
    </citation>
    <scope>NUCLEOTIDE SEQUENCE [LARGE SCALE GENOMIC DNA]</scope>
</reference>
<dbReference type="EMBL" id="CAUOFW020002392">
    <property type="protein sequence ID" value="CAK9153428.1"/>
    <property type="molecule type" value="Genomic_DNA"/>
</dbReference>
<keyword evidence="3" id="KW-1185">Reference proteome</keyword>
<comment type="caution">
    <text evidence="2">The sequence shown here is derived from an EMBL/GenBank/DDBJ whole genome shotgun (WGS) entry which is preliminary data.</text>
</comment>
<evidence type="ECO:0000256" key="1">
    <source>
        <dbReference type="SAM" id="MobiDB-lite"/>
    </source>
</evidence>
<proteinExistence type="predicted"/>
<gene>
    <name evidence="2" type="ORF">ILEXP_LOCUS21696</name>
</gene>
<accession>A0ABC8S904</accession>
<protein>
    <submittedName>
        <fullName evidence="2">Uncharacterized protein</fullName>
    </submittedName>
</protein>
<organism evidence="2 3">
    <name type="scientific">Ilex paraguariensis</name>
    <name type="common">yerba mate</name>
    <dbReference type="NCBI Taxonomy" id="185542"/>
    <lineage>
        <taxon>Eukaryota</taxon>
        <taxon>Viridiplantae</taxon>
        <taxon>Streptophyta</taxon>
        <taxon>Embryophyta</taxon>
        <taxon>Tracheophyta</taxon>
        <taxon>Spermatophyta</taxon>
        <taxon>Magnoliopsida</taxon>
        <taxon>eudicotyledons</taxon>
        <taxon>Gunneridae</taxon>
        <taxon>Pentapetalae</taxon>
        <taxon>asterids</taxon>
        <taxon>campanulids</taxon>
        <taxon>Aquifoliales</taxon>
        <taxon>Aquifoliaceae</taxon>
        <taxon>Ilex</taxon>
    </lineage>
</organism>
<evidence type="ECO:0000313" key="3">
    <source>
        <dbReference type="Proteomes" id="UP001642360"/>
    </source>
</evidence>
<dbReference type="Proteomes" id="UP001642360">
    <property type="component" value="Unassembled WGS sequence"/>
</dbReference>
<sequence>MLMSEPQVNLIETWGLISIGEAVTQIGVEGKMGIHSKTVGVYLGEATCALFGEAVGAPFDQANQAVSAESEATQLVRVEGEVHAPVASPGTRRGQMGVRAVSSGQGCKRMTSDTDLSMLGDPSIAAEVGHRARKPGYGVMEQSTTEDTSVSNDTDSGQMSDDMVRSGETPWN</sequence>
<name>A0ABC8S904_9AQUA</name>
<feature type="region of interest" description="Disordered" evidence="1">
    <location>
        <begin position="135"/>
        <end position="172"/>
    </location>
</feature>